<dbReference type="GO" id="GO:1990281">
    <property type="term" value="C:efflux pump complex"/>
    <property type="evidence" value="ECO:0007669"/>
    <property type="project" value="TreeGrafter"/>
</dbReference>
<keyword evidence="6" id="KW-0472">Membrane</keyword>
<evidence type="ECO:0000256" key="8">
    <source>
        <dbReference type="SAM" id="Coils"/>
    </source>
</evidence>
<evidence type="ECO:0000256" key="6">
    <source>
        <dbReference type="ARBA" id="ARBA00023136"/>
    </source>
</evidence>
<keyword evidence="5" id="KW-0812">Transmembrane</keyword>
<dbReference type="AlphaFoldDB" id="A0A7C5P8C1"/>
<dbReference type="GO" id="GO:0015562">
    <property type="term" value="F:efflux transmembrane transporter activity"/>
    <property type="evidence" value="ECO:0007669"/>
    <property type="project" value="InterPro"/>
</dbReference>
<feature type="coiled-coil region" evidence="8">
    <location>
        <begin position="168"/>
        <end position="226"/>
    </location>
</feature>
<dbReference type="Pfam" id="PF02321">
    <property type="entry name" value="OEP"/>
    <property type="match status" value="2"/>
</dbReference>
<evidence type="ECO:0000256" key="2">
    <source>
        <dbReference type="ARBA" id="ARBA00007613"/>
    </source>
</evidence>
<dbReference type="PIRSF" id="PIRSF001892">
    <property type="entry name" value="CyaE"/>
    <property type="match status" value="1"/>
</dbReference>
<comment type="similarity">
    <text evidence="2">Belongs to the outer membrane factor (OMF) (TC 1.B.17) family.</text>
</comment>
<accession>A0A7C5P8C1</accession>
<evidence type="ECO:0000256" key="5">
    <source>
        <dbReference type="ARBA" id="ARBA00022692"/>
    </source>
</evidence>
<protein>
    <submittedName>
        <fullName evidence="9">TolC family protein</fullName>
    </submittedName>
</protein>
<gene>
    <name evidence="9" type="ORF">ENL70_05010</name>
</gene>
<dbReference type="InterPro" id="IPR003423">
    <property type="entry name" value="OMP_efflux"/>
</dbReference>
<dbReference type="PANTHER" id="PTHR30026">
    <property type="entry name" value="OUTER MEMBRANE PROTEIN TOLC"/>
    <property type="match status" value="1"/>
</dbReference>
<keyword evidence="7" id="KW-0998">Cell outer membrane</keyword>
<dbReference type="GO" id="GO:0015288">
    <property type="term" value="F:porin activity"/>
    <property type="evidence" value="ECO:0007669"/>
    <property type="project" value="TreeGrafter"/>
</dbReference>
<reference evidence="9" key="1">
    <citation type="journal article" date="2020" name="mSystems">
        <title>Genome- and Community-Level Interaction Insights into Carbon Utilization and Element Cycling Functions of Hydrothermarchaeota in Hydrothermal Sediment.</title>
        <authorList>
            <person name="Zhou Z."/>
            <person name="Liu Y."/>
            <person name="Xu W."/>
            <person name="Pan J."/>
            <person name="Luo Z.H."/>
            <person name="Li M."/>
        </authorList>
    </citation>
    <scope>NUCLEOTIDE SEQUENCE [LARGE SCALE GENOMIC DNA]</scope>
    <source>
        <strain evidence="9">SpSt-1019</strain>
    </source>
</reference>
<keyword evidence="3" id="KW-0813">Transport</keyword>
<dbReference type="GO" id="GO:0009279">
    <property type="term" value="C:cell outer membrane"/>
    <property type="evidence" value="ECO:0007669"/>
    <property type="project" value="UniProtKB-SubCell"/>
</dbReference>
<organism evidence="9">
    <name type="scientific">Thermodesulfobium narugense</name>
    <dbReference type="NCBI Taxonomy" id="184064"/>
    <lineage>
        <taxon>Bacteria</taxon>
        <taxon>Pseudomonadati</taxon>
        <taxon>Thermodesulfobiota</taxon>
        <taxon>Thermodesulfobiia</taxon>
        <taxon>Thermodesulfobiales</taxon>
        <taxon>Thermodesulfobiaceae</taxon>
        <taxon>Thermodesulfobium</taxon>
    </lineage>
</organism>
<dbReference type="InterPro" id="IPR051906">
    <property type="entry name" value="TolC-like"/>
</dbReference>
<evidence type="ECO:0000256" key="1">
    <source>
        <dbReference type="ARBA" id="ARBA00004442"/>
    </source>
</evidence>
<proteinExistence type="inferred from homology"/>
<dbReference type="PANTHER" id="PTHR30026:SF20">
    <property type="entry name" value="OUTER MEMBRANE PROTEIN TOLC"/>
    <property type="match status" value="1"/>
</dbReference>
<evidence type="ECO:0000256" key="3">
    <source>
        <dbReference type="ARBA" id="ARBA00022448"/>
    </source>
</evidence>
<evidence type="ECO:0000313" key="9">
    <source>
        <dbReference type="EMBL" id="HHI65888.1"/>
    </source>
</evidence>
<dbReference type="InterPro" id="IPR028351">
    <property type="entry name" value="CyaE"/>
</dbReference>
<name>A0A7C5P8C1_9BACT</name>
<evidence type="ECO:0000256" key="7">
    <source>
        <dbReference type="ARBA" id="ARBA00023237"/>
    </source>
</evidence>
<comment type="subcellular location">
    <subcellularLocation>
        <location evidence="1">Cell outer membrane</location>
    </subcellularLocation>
</comment>
<evidence type="ECO:0000256" key="4">
    <source>
        <dbReference type="ARBA" id="ARBA00022452"/>
    </source>
</evidence>
<sequence>MKKRINYVIVFFLVSLFISLPTIAYSKEDVLEYKPTNPPKELNLTLDKAIELAKNYSPILKMDREKIGNARMQAHEVSGYLVPHLNWQSTYTELKSAPSIMIPGVGKVPTGYKTTYDHRAVLTYEFDVWRKIWEQRSAAWLNVREAEENYRSAVQDLTYQVTRAYFQCLQAEDNVASQEADLKQIEEQLRVTQAMYNAGTAAKIDVLRVQVALARIKQNLLDAENQRDLAYSSLNNLIGYPMNTKLVLAKDQDVPNITGSIDDLTAKAVSFRPDLRAARLAAEAAKKLIWVAETKRLPDFSITAYKEWVDNHFFPNNQDWGAVVQMTIPIYNGGVIRSQIQQAVIAYRTQKDYERQIFDQVKLDVKQAVLNLLSAKQRIDTIAQSVSEAEESLRLARVRYQAGVNTISEVLDAEAQLSTSQTQYAQAKFDYQVAKAALYKAIGLD</sequence>
<keyword evidence="4" id="KW-1134">Transmembrane beta strand</keyword>
<dbReference type="SUPFAM" id="SSF56954">
    <property type="entry name" value="Outer membrane efflux proteins (OEP)"/>
    <property type="match status" value="1"/>
</dbReference>
<comment type="caution">
    <text evidence="9">The sequence shown here is derived from an EMBL/GenBank/DDBJ whole genome shotgun (WGS) entry which is preliminary data.</text>
</comment>
<dbReference type="EMBL" id="DRUY01000169">
    <property type="protein sequence ID" value="HHI65888.1"/>
    <property type="molecule type" value="Genomic_DNA"/>
</dbReference>
<keyword evidence="8" id="KW-0175">Coiled coil</keyword>
<dbReference type="Gene3D" id="1.20.1600.10">
    <property type="entry name" value="Outer membrane efflux proteins (OEP)"/>
    <property type="match status" value="1"/>
</dbReference>